<name>A0A177CSW9_9PLEO</name>
<dbReference type="AlphaFoldDB" id="A0A177CSW9"/>
<dbReference type="OrthoDB" id="3795504at2759"/>
<evidence type="ECO:0000256" key="1">
    <source>
        <dbReference type="SAM" id="Coils"/>
    </source>
</evidence>
<evidence type="ECO:0000313" key="3">
    <source>
        <dbReference type="EMBL" id="OAG09990.1"/>
    </source>
</evidence>
<feature type="compositionally biased region" description="Polar residues" evidence="2">
    <location>
        <begin position="15"/>
        <end position="32"/>
    </location>
</feature>
<dbReference type="GeneID" id="28763468"/>
<feature type="compositionally biased region" description="Polar residues" evidence="2">
    <location>
        <begin position="55"/>
        <end position="69"/>
    </location>
</feature>
<dbReference type="EMBL" id="KV441549">
    <property type="protein sequence ID" value="OAG09990.1"/>
    <property type="molecule type" value="Genomic_DNA"/>
</dbReference>
<dbReference type="RefSeq" id="XP_018040355.1">
    <property type="nucleotide sequence ID" value="XM_018179982.1"/>
</dbReference>
<reference evidence="3 4" key="1">
    <citation type="submission" date="2016-05" db="EMBL/GenBank/DDBJ databases">
        <title>Comparative analysis of secretome profiles of manganese(II)-oxidizing ascomycete fungi.</title>
        <authorList>
            <consortium name="DOE Joint Genome Institute"/>
            <person name="Zeiner C.A."/>
            <person name="Purvine S.O."/>
            <person name="Zink E.M."/>
            <person name="Wu S."/>
            <person name="Pasa-Tolic L."/>
            <person name="Chaput D.L."/>
            <person name="Haridas S."/>
            <person name="Grigoriev I.V."/>
            <person name="Santelli C.M."/>
            <person name="Hansel C.M."/>
        </authorList>
    </citation>
    <scope>NUCLEOTIDE SEQUENCE [LARGE SCALE GENOMIC DNA]</scope>
    <source>
        <strain evidence="3 4">AP3s5-JAC2a</strain>
    </source>
</reference>
<proteinExistence type="predicted"/>
<gene>
    <name evidence="3" type="ORF">CC84DRAFT_1172470</name>
</gene>
<evidence type="ECO:0000256" key="2">
    <source>
        <dbReference type="SAM" id="MobiDB-lite"/>
    </source>
</evidence>
<organism evidence="3 4">
    <name type="scientific">Paraphaeosphaeria sporulosa</name>
    <dbReference type="NCBI Taxonomy" id="1460663"/>
    <lineage>
        <taxon>Eukaryota</taxon>
        <taxon>Fungi</taxon>
        <taxon>Dikarya</taxon>
        <taxon>Ascomycota</taxon>
        <taxon>Pezizomycotina</taxon>
        <taxon>Dothideomycetes</taxon>
        <taxon>Pleosporomycetidae</taxon>
        <taxon>Pleosporales</taxon>
        <taxon>Massarineae</taxon>
        <taxon>Didymosphaeriaceae</taxon>
        <taxon>Paraphaeosphaeria</taxon>
    </lineage>
</organism>
<protein>
    <submittedName>
        <fullName evidence="3">Uncharacterized protein</fullName>
    </submittedName>
</protein>
<sequence>MTDSKDLSEGAGSPSAVSKNLTAASQKMTAASTRGPKKPAGQVRKQAVLTRFPIPSSTRNSTVTSSKPSPSIKGRPSTPNKTKRLTSNRNSSLRPGQGDRVFGGRADTTTAPAILGHVGASTAPQKPIHLRSDAEKWKKEYEELLEETKKSQAEQDQAKRDLDKALVELTQQLTATEKGREQIEFDAAALAEEGIAARMDLELCRHENGDLKLEKKRLLAQLDYASGVIEDLQAQTNLAGELQTELNSLRNVRLPSLERDNNILKQELHRVLLDVETPSSSPNCAPSPFQAFQGNSEGFLGFLKANEIYVKQLEETCGWLEKVYADTAFEVEGLENHIAALQSTTGHLKNQYTGIAFRDSPFTDELEEVHEEKRILRVMNASTSLESTATIASITSTALSLAGIVAAVQTQPSSPSDKPKITSSENFPVTKAKSRLMLESSTTFASALATQSISSAPSPKPRAPLDRDLQITINIEPSAQAKLSLLERLTAITTKGTSFKINGPAEIAKALSRGMEDAQARAKHNETQVLELQQMIWYHISEVERKKIACNLTEHKTLADQLAAMEARLQMQDILLADNGRQLAQLRKERTDG</sequence>
<feature type="coiled-coil region" evidence="1">
    <location>
        <begin position="134"/>
        <end position="161"/>
    </location>
</feature>
<evidence type="ECO:0000313" key="4">
    <source>
        <dbReference type="Proteomes" id="UP000077069"/>
    </source>
</evidence>
<dbReference type="Proteomes" id="UP000077069">
    <property type="component" value="Unassembled WGS sequence"/>
</dbReference>
<feature type="region of interest" description="Disordered" evidence="2">
    <location>
        <begin position="1"/>
        <end position="104"/>
    </location>
</feature>
<keyword evidence="1" id="KW-0175">Coiled coil</keyword>
<keyword evidence="4" id="KW-1185">Reference proteome</keyword>
<dbReference type="InParanoid" id="A0A177CSW9"/>
<accession>A0A177CSW9</accession>